<dbReference type="InterPro" id="IPR006059">
    <property type="entry name" value="SBP"/>
</dbReference>
<evidence type="ECO:0000256" key="1">
    <source>
        <dbReference type="SAM" id="MobiDB-lite"/>
    </source>
</evidence>
<proteinExistence type="predicted"/>
<protein>
    <submittedName>
        <fullName evidence="3">Extracellular solute-binding protein</fullName>
    </submittedName>
</protein>
<dbReference type="InterPro" id="IPR050490">
    <property type="entry name" value="Bact_solute-bd_prot1"/>
</dbReference>
<gene>
    <name evidence="3" type="ORF">GCM10022204_18650</name>
</gene>
<dbReference type="Gene3D" id="3.40.190.10">
    <property type="entry name" value="Periplasmic binding protein-like II"/>
    <property type="match status" value="2"/>
</dbReference>
<feature type="signal peptide" evidence="2">
    <location>
        <begin position="1"/>
        <end position="24"/>
    </location>
</feature>
<organism evidence="3 4">
    <name type="scientific">Microlunatus aurantiacus</name>
    <dbReference type="NCBI Taxonomy" id="446786"/>
    <lineage>
        <taxon>Bacteria</taxon>
        <taxon>Bacillati</taxon>
        <taxon>Actinomycetota</taxon>
        <taxon>Actinomycetes</taxon>
        <taxon>Propionibacteriales</taxon>
        <taxon>Propionibacteriaceae</taxon>
        <taxon>Microlunatus</taxon>
    </lineage>
</organism>
<dbReference type="PROSITE" id="PS51318">
    <property type="entry name" value="TAT"/>
    <property type="match status" value="1"/>
</dbReference>
<reference evidence="4" key="1">
    <citation type="journal article" date="2019" name="Int. J. Syst. Evol. Microbiol.">
        <title>The Global Catalogue of Microorganisms (GCM) 10K type strain sequencing project: providing services to taxonomists for standard genome sequencing and annotation.</title>
        <authorList>
            <consortium name="The Broad Institute Genomics Platform"/>
            <consortium name="The Broad Institute Genome Sequencing Center for Infectious Disease"/>
            <person name="Wu L."/>
            <person name="Ma J."/>
        </authorList>
    </citation>
    <scope>NUCLEOTIDE SEQUENCE [LARGE SCALE GENOMIC DNA]</scope>
    <source>
        <strain evidence="4">JCM 16548</strain>
    </source>
</reference>
<dbReference type="Proteomes" id="UP001500051">
    <property type="component" value="Unassembled WGS sequence"/>
</dbReference>
<accession>A0ABP7DB00</accession>
<keyword evidence="4" id="KW-1185">Reference proteome</keyword>
<dbReference type="EMBL" id="BAAAYX010000004">
    <property type="protein sequence ID" value="GAA3701997.1"/>
    <property type="molecule type" value="Genomic_DNA"/>
</dbReference>
<evidence type="ECO:0000256" key="2">
    <source>
        <dbReference type="SAM" id="SignalP"/>
    </source>
</evidence>
<dbReference type="Pfam" id="PF01547">
    <property type="entry name" value="SBP_bac_1"/>
    <property type="match status" value="1"/>
</dbReference>
<sequence>MITNRRTFLGLAAAAVSIPLAGCAPGGSAPASSSAPTDVNTDPASLPETTITTLDTWTDKASMQSQWVTAVNAAFTAKYPKLKVKRTSATFDDINKTLKLKLSDTSAPDVVPANNGWQGIGTFAKAGLILNLDAYAKGYGWDKRIPATIATMHQVAADGSQIGTGSWFGAPIAQGGFITVYFNRSKLDKLGLATPTTFDEFTTSLSKAKAAGEVPMMIGTQDQWLSTTTLFALMNVFAEKQKIADFVYGTGGAATDIGMKEAGALYQQWAADSYLPKNFAGTPGSDSGQAFVEGTGVYYFYYSDSLPFNNVATANKFGTFLLPTEGMPLQATGASNQNFSIATKSKSPDAAAAYLDFASSTEAGDIALKTGVMPFNGTFTKPADAGALLADELAELNAVQETDGFVPYFDWASPTMLDTLGAQTQLLLAGKITPDQLVEACQKDYDAFRKSQGK</sequence>
<dbReference type="SUPFAM" id="SSF53850">
    <property type="entry name" value="Periplasmic binding protein-like II"/>
    <property type="match status" value="1"/>
</dbReference>
<name>A0ABP7DB00_9ACTN</name>
<evidence type="ECO:0000313" key="3">
    <source>
        <dbReference type="EMBL" id="GAA3701997.1"/>
    </source>
</evidence>
<keyword evidence="2" id="KW-0732">Signal</keyword>
<feature type="region of interest" description="Disordered" evidence="1">
    <location>
        <begin position="26"/>
        <end position="46"/>
    </location>
</feature>
<evidence type="ECO:0000313" key="4">
    <source>
        <dbReference type="Proteomes" id="UP001500051"/>
    </source>
</evidence>
<dbReference type="InterPro" id="IPR006311">
    <property type="entry name" value="TAT_signal"/>
</dbReference>
<dbReference type="RefSeq" id="WP_344812050.1">
    <property type="nucleotide sequence ID" value="NZ_BAAAYX010000004.1"/>
</dbReference>
<dbReference type="PANTHER" id="PTHR43649">
    <property type="entry name" value="ARABINOSE-BINDING PROTEIN-RELATED"/>
    <property type="match status" value="1"/>
</dbReference>
<comment type="caution">
    <text evidence="3">The sequence shown here is derived from an EMBL/GenBank/DDBJ whole genome shotgun (WGS) entry which is preliminary data.</text>
</comment>
<feature type="compositionally biased region" description="Low complexity" evidence="1">
    <location>
        <begin position="26"/>
        <end position="36"/>
    </location>
</feature>
<feature type="chain" id="PRO_5045632287" evidence="2">
    <location>
        <begin position="25"/>
        <end position="454"/>
    </location>
</feature>
<dbReference type="PANTHER" id="PTHR43649:SF12">
    <property type="entry name" value="DIACETYLCHITOBIOSE BINDING PROTEIN DASA"/>
    <property type="match status" value="1"/>
</dbReference>